<evidence type="ECO:0000313" key="3">
    <source>
        <dbReference type="Proteomes" id="UP000603640"/>
    </source>
</evidence>
<organism evidence="2 3">
    <name type="scientific">Pontibacter cellulosilyticus</name>
    <dbReference type="NCBI Taxonomy" id="1720253"/>
    <lineage>
        <taxon>Bacteria</taxon>
        <taxon>Pseudomonadati</taxon>
        <taxon>Bacteroidota</taxon>
        <taxon>Cytophagia</taxon>
        <taxon>Cytophagales</taxon>
        <taxon>Hymenobacteraceae</taxon>
        <taxon>Pontibacter</taxon>
    </lineage>
</organism>
<dbReference type="EMBL" id="JACRVF010000005">
    <property type="protein sequence ID" value="MBC5994481.1"/>
    <property type="molecule type" value="Genomic_DNA"/>
</dbReference>
<gene>
    <name evidence="2" type="ORF">H8S84_16680</name>
</gene>
<dbReference type="PROSITE" id="PS51257">
    <property type="entry name" value="PROKAR_LIPOPROTEIN"/>
    <property type="match status" value="1"/>
</dbReference>
<evidence type="ECO:0000256" key="1">
    <source>
        <dbReference type="SAM" id="SignalP"/>
    </source>
</evidence>
<dbReference type="Gene3D" id="1.25.40.390">
    <property type="match status" value="1"/>
</dbReference>
<dbReference type="AlphaFoldDB" id="A0A923SL49"/>
<protein>
    <submittedName>
        <fullName evidence="2">SusD/RagB family nutrient-binding outer membrane lipoprotein</fullName>
    </submittedName>
</protein>
<sequence>MKKIIYTALMAASLFTFSGCESYLDVNTNPNGPDQMVMPHLYMSPILTEMALGIQFDGRYLGKYTANWHGQAADITWDRHGYAPNSDAAGQIWRSTYYTSGLNLRDMIRKAEEEKKWDFVAIGYALQAFNWQLTTDYHGEIIMSQAFDPTKSAFEYDSQEKVYAEVKRLAELSLSYFEKHKAEPHPNSRLAEGDLMFDGNVAKWEKFTYGILAINAHHLSNKPNYNPAKVIEYVDKSLASNADDATIRFTGSVSGDANFWGPMRGNLISPNVRQSRFIVGLLDGTNPVLRDANVDPVTGVAVPNIKDPVFTAQHLKDPRLPVMLAPAADGEYRGVGFGGVAEYTVTAQRPYNLYGTTSDAGATNATAQGKYLFQNAARFPVMTYAQMQFIKAEAAYKSGAKAVALDAYKKGVNAHMDFVRAYASTAERTVFDQRRAAYMANTKLVPATAANLTLSHIMLQKYVAQWAWGFVETWSDLRRYHYTGNESGGSYDEIDNDASDNVFRGFALPTDAGLQFYSTNGGKPAYRVRPRYNSEYVWNIEALRSIGGLETNYHTKEMWFSSPQ</sequence>
<keyword evidence="2" id="KW-0449">Lipoprotein</keyword>
<dbReference type="RefSeq" id="WP_187068501.1">
    <property type="nucleotide sequence ID" value="NZ_JACRVF010000005.1"/>
</dbReference>
<comment type="caution">
    <text evidence="2">The sequence shown here is derived from an EMBL/GenBank/DDBJ whole genome shotgun (WGS) entry which is preliminary data.</text>
</comment>
<accession>A0A923SL49</accession>
<reference evidence="2" key="1">
    <citation type="submission" date="2020-08" db="EMBL/GenBank/DDBJ databases">
        <title>Pontibacter sp. SD6 16S ribosomal RNA gene Genome sequencing and assembly.</title>
        <authorList>
            <person name="Kang M."/>
        </authorList>
    </citation>
    <scope>NUCLEOTIDE SEQUENCE</scope>
    <source>
        <strain evidence="2">SD6</strain>
    </source>
</reference>
<keyword evidence="3" id="KW-1185">Reference proteome</keyword>
<dbReference type="Proteomes" id="UP000603640">
    <property type="component" value="Unassembled WGS sequence"/>
</dbReference>
<proteinExistence type="predicted"/>
<dbReference type="SUPFAM" id="SSF48452">
    <property type="entry name" value="TPR-like"/>
    <property type="match status" value="1"/>
</dbReference>
<feature type="signal peptide" evidence="1">
    <location>
        <begin position="1"/>
        <end position="18"/>
    </location>
</feature>
<dbReference type="InterPro" id="IPR041662">
    <property type="entry name" value="SusD-like_2"/>
</dbReference>
<name>A0A923SL49_9BACT</name>
<feature type="chain" id="PRO_5036919593" evidence="1">
    <location>
        <begin position="19"/>
        <end position="564"/>
    </location>
</feature>
<evidence type="ECO:0000313" key="2">
    <source>
        <dbReference type="EMBL" id="MBC5994481.1"/>
    </source>
</evidence>
<keyword evidence="1" id="KW-0732">Signal</keyword>
<dbReference type="InterPro" id="IPR011990">
    <property type="entry name" value="TPR-like_helical_dom_sf"/>
</dbReference>
<dbReference type="Pfam" id="PF12771">
    <property type="entry name" value="SusD-like_2"/>
    <property type="match status" value="1"/>
</dbReference>